<feature type="transmembrane region" description="Helical" evidence="2">
    <location>
        <begin position="20"/>
        <end position="42"/>
    </location>
</feature>
<reference evidence="3 4" key="1">
    <citation type="submission" date="2017-03" db="EMBL/GenBank/DDBJ databases">
        <authorList>
            <person name="Afonso C.L."/>
            <person name="Miller P.J."/>
            <person name="Scott M.A."/>
            <person name="Spackman E."/>
            <person name="Goraichik I."/>
            <person name="Dimitrov K.M."/>
            <person name="Suarez D.L."/>
            <person name="Swayne D.E."/>
        </authorList>
    </citation>
    <scope>NUCLEOTIDE SEQUENCE [LARGE SCALE GENOMIC DNA]</scope>
    <source>
        <strain evidence="3 4">CECT 7639</strain>
    </source>
</reference>
<gene>
    <name evidence="3" type="ORF">TRL7639_01590</name>
</gene>
<protein>
    <recommendedName>
        <fullName evidence="5">DNA repair protein</fullName>
    </recommendedName>
</protein>
<dbReference type="EMBL" id="FWFO01000001">
    <property type="protein sequence ID" value="SLN34594.1"/>
    <property type="molecule type" value="Genomic_DNA"/>
</dbReference>
<dbReference type="AlphaFoldDB" id="A0A1Y5S832"/>
<evidence type="ECO:0000313" key="3">
    <source>
        <dbReference type="EMBL" id="SLN34594.1"/>
    </source>
</evidence>
<dbReference type="OrthoDB" id="7863443at2"/>
<organism evidence="3 4">
    <name type="scientific">Falsiruegeria litorea R37</name>
    <dbReference type="NCBI Taxonomy" id="1200284"/>
    <lineage>
        <taxon>Bacteria</taxon>
        <taxon>Pseudomonadati</taxon>
        <taxon>Pseudomonadota</taxon>
        <taxon>Alphaproteobacteria</taxon>
        <taxon>Rhodobacterales</taxon>
        <taxon>Roseobacteraceae</taxon>
        <taxon>Falsiruegeria</taxon>
    </lineage>
</organism>
<sequence>MSTIRKLVFRIQALFIRLAFFLICIAAFAGVLATLLSATGVWPWLSLQAGIDGQMHPQAGMVAQIGLTCLAVMLAFYLPANGRILALERSHRDFHIHMNDVAVAYHAAHAADRADTFQLASEFDAVKDRLAFLREHPELGDLEPEVLELAAQMSQVSHELADIYSDAKVDRARTFLRQRQEEMEQFNTRLDEAKIIMHELRQWTRDVEIDESVAKSQLSRLREELFELLPELSAQLQSPPDGTDPDEGSVVPLQSSRSKD</sequence>
<proteinExistence type="predicted"/>
<keyword evidence="2" id="KW-1133">Transmembrane helix</keyword>
<evidence type="ECO:0000256" key="1">
    <source>
        <dbReference type="SAM" id="MobiDB-lite"/>
    </source>
</evidence>
<dbReference type="Proteomes" id="UP000193077">
    <property type="component" value="Unassembled WGS sequence"/>
</dbReference>
<keyword evidence="4" id="KW-1185">Reference proteome</keyword>
<name>A0A1Y5S832_9RHOB</name>
<feature type="region of interest" description="Disordered" evidence="1">
    <location>
        <begin position="232"/>
        <end position="260"/>
    </location>
</feature>
<evidence type="ECO:0008006" key="5">
    <source>
        <dbReference type="Google" id="ProtNLM"/>
    </source>
</evidence>
<accession>A0A1Y5S832</accession>
<keyword evidence="2" id="KW-0472">Membrane</keyword>
<keyword evidence="2" id="KW-0812">Transmembrane</keyword>
<evidence type="ECO:0000256" key="2">
    <source>
        <dbReference type="SAM" id="Phobius"/>
    </source>
</evidence>
<evidence type="ECO:0000313" key="4">
    <source>
        <dbReference type="Proteomes" id="UP000193077"/>
    </source>
</evidence>
<feature type="transmembrane region" description="Helical" evidence="2">
    <location>
        <begin position="62"/>
        <end position="80"/>
    </location>
</feature>